<keyword evidence="8" id="KW-0175">Coiled coil</keyword>
<dbReference type="SUPFAM" id="SSF56954">
    <property type="entry name" value="Outer membrane efflux proteins (OEP)"/>
    <property type="match status" value="1"/>
</dbReference>
<dbReference type="Proteomes" id="UP000032452">
    <property type="component" value="Unassembled WGS sequence"/>
</dbReference>
<evidence type="ECO:0000256" key="5">
    <source>
        <dbReference type="ARBA" id="ARBA00022692"/>
    </source>
</evidence>
<dbReference type="GO" id="GO:0009279">
    <property type="term" value="C:cell outer membrane"/>
    <property type="evidence" value="ECO:0007669"/>
    <property type="project" value="UniProtKB-SubCell"/>
</dbReference>
<dbReference type="Pfam" id="PF02321">
    <property type="entry name" value="OEP"/>
    <property type="match status" value="2"/>
</dbReference>
<dbReference type="GO" id="GO:1990281">
    <property type="term" value="C:efflux pump complex"/>
    <property type="evidence" value="ECO:0007669"/>
    <property type="project" value="TreeGrafter"/>
</dbReference>
<comment type="caution">
    <text evidence="11">The sequence shown here is derived from an EMBL/GenBank/DDBJ whole genome shotgun (WGS) entry which is preliminary data.</text>
</comment>
<evidence type="ECO:0000256" key="3">
    <source>
        <dbReference type="ARBA" id="ARBA00022448"/>
    </source>
</evidence>
<organism evidence="11 12">
    <name type="scientific">Aliterella atlantica CENA595</name>
    <dbReference type="NCBI Taxonomy" id="1618023"/>
    <lineage>
        <taxon>Bacteria</taxon>
        <taxon>Bacillati</taxon>
        <taxon>Cyanobacteriota</taxon>
        <taxon>Cyanophyceae</taxon>
        <taxon>Chroococcidiopsidales</taxon>
        <taxon>Aliterellaceae</taxon>
        <taxon>Aliterella</taxon>
    </lineage>
</organism>
<dbReference type="PANTHER" id="PTHR30026:SF21">
    <property type="entry name" value="SLR1270 PROTEIN"/>
    <property type="match status" value="1"/>
</dbReference>
<evidence type="ECO:0000256" key="2">
    <source>
        <dbReference type="ARBA" id="ARBA00007613"/>
    </source>
</evidence>
<dbReference type="RefSeq" id="WP_045052987.1">
    <property type="nucleotide sequence ID" value="NZ_CAWMDP010000017.1"/>
</dbReference>
<dbReference type="PATRIC" id="fig|1618023.3.peg.1752"/>
<evidence type="ECO:0000256" key="10">
    <source>
        <dbReference type="SAM" id="SignalP"/>
    </source>
</evidence>
<gene>
    <name evidence="11" type="ORF">UH38_02455</name>
</gene>
<dbReference type="AlphaFoldDB" id="A0A0D8ZYZ9"/>
<sequence>MKRQQICKRLCLASTLVVLVTQPAWASEAVNNNSNIASKPQSLKFKRRKPVAPVKQFDADLVALLKASINPSANAKQRQQKPKRTTFTAQKRSPAPKAPQNSPAPATPAKPTSNNAADIPPKRTPPPSRLNPNPNPLQFPTLPQEVRIEAIDAISLEQALELARRNNRQLQVALLTLERSQANLREAQAAEYPNLSVQAGLNSRGSDLLSDSGNNTNSNAGNGQISELLNQLNGQGGGSSTALSGTVELSYNLYTAGARTARIRGAEEQLRFDQLDYERISEQLRLDVSNDYYDLQDADEQVRINRAAVTNAEASLRDAQALEQAGVGTRFAVLQFQVQLANANQNLTNSLSQQQIARRQLANRLSIAQSANVVAADAVEIAGLWNLSVEESIIQAFQNRAELQQQLARRNIAEQNRRIALADNRPTVALTTNYNISDTFNDEQSFGDDYSLGANVRWNLYDGGAARARARAEEANIAIAETNFADTRNQVRFEVEQAYSNLQSNLANIQTASVALEQAREALRLARLRFQAGVGTQTDVISAENDLTEAEGNRVSAILDYNRALANLQRAISTGQPR</sequence>
<evidence type="ECO:0000256" key="1">
    <source>
        <dbReference type="ARBA" id="ARBA00004442"/>
    </source>
</evidence>
<dbReference type="Gene3D" id="1.20.1600.10">
    <property type="entry name" value="Outer membrane efflux proteins (OEP)"/>
    <property type="match status" value="1"/>
</dbReference>
<proteinExistence type="inferred from homology"/>
<evidence type="ECO:0000313" key="12">
    <source>
        <dbReference type="Proteomes" id="UP000032452"/>
    </source>
</evidence>
<dbReference type="InterPro" id="IPR003423">
    <property type="entry name" value="OMP_efflux"/>
</dbReference>
<comment type="similarity">
    <text evidence="2">Belongs to the outer membrane factor (OMF) (TC 1.B.17) family.</text>
</comment>
<feature type="compositionally biased region" description="Low complexity" evidence="9">
    <location>
        <begin position="101"/>
        <end position="117"/>
    </location>
</feature>
<feature type="coiled-coil region" evidence="8">
    <location>
        <begin position="153"/>
        <end position="190"/>
    </location>
</feature>
<keyword evidence="5" id="KW-0812">Transmembrane</keyword>
<keyword evidence="6" id="KW-0472">Membrane</keyword>
<dbReference type="STRING" id="1618023.UH38_02455"/>
<reference evidence="11 12" key="1">
    <citation type="submission" date="2015-02" db="EMBL/GenBank/DDBJ databases">
        <title>Draft genome of a novel marine cyanobacterium (Chroococcales) isolated from South Atlantic Ocean.</title>
        <authorList>
            <person name="Rigonato J."/>
            <person name="Alvarenga D.O."/>
            <person name="Branco L.H."/>
            <person name="Varani A.M."/>
            <person name="Brandini F.P."/>
            <person name="Fiore M.F."/>
        </authorList>
    </citation>
    <scope>NUCLEOTIDE SEQUENCE [LARGE SCALE GENOMIC DNA]</scope>
    <source>
        <strain evidence="11 12">CENA595</strain>
    </source>
</reference>
<feature type="chain" id="PRO_5002337375" evidence="10">
    <location>
        <begin position="27"/>
        <end position="578"/>
    </location>
</feature>
<dbReference type="InterPro" id="IPR051906">
    <property type="entry name" value="TolC-like"/>
</dbReference>
<evidence type="ECO:0000256" key="8">
    <source>
        <dbReference type="SAM" id="Coils"/>
    </source>
</evidence>
<keyword evidence="3" id="KW-0813">Transport</keyword>
<keyword evidence="10" id="KW-0732">Signal</keyword>
<evidence type="ECO:0000256" key="4">
    <source>
        <dbReference type="ARBA" id="ARBA00022452"/>
    </source>
</evidence>
<dbReference type="OrthoDB" id="501974at2"/>
<protein>
    <submittedName>
        <fullName evidence="11">Transporter</fullName>
    </submittedName>
</protein>
<accession>A0A0D8ZYZ9</accession>
<name>A0A0D8ZYZ9_9CYAN</name>
<feature type="region of interest" description="Disordered" evidence="9">
    <location>
        <begin position="72"/>
        <end position="140"/>
    </location>
</feature>
<keyword evidence="7" id="KW-0998">Cell outer membrane</keyword>
<feature type="signal peptide" evidence="10">
    <location>
        <begin position="1"/>
        <end position="26"/>
    </location>
</feature>
<keyword evidence="12" id="KW-1185">Reference proteome</keyword>
<evidence type="ECO:0000313" key="11">
    <source>
        <dbReference type="EMBL" id="KJH73632.1"/>
    </source>
</evidence>
<keyword evidence="4" id="KW-1134">Transmembrane beta strand</keyword>
<dbReference type="GO" id="GO:0015562">
    <property type="term" value="F:efflux transmembrane transporter activity"/>
    <property type="evidence" value="ECO:0007669"/>
    <property type="project" value="InterPro"/>
</dbReference>
<dbReference type="PANTHER" id="PTHR30026">
    <property type="entry name" value="OUTER MEMBRANE PROTEIN TOLC"/>
    <property type="match status" value="1"/>
</dbReference>
<evidence type="ECO:0000256" key="7">
    <source>
        <dbReference type="ARBA" id="ARBA00023237"/>
    </source>
</evidence>
<comment type="subcellular location">
    <subcellularLocation>
        <location evidence="1">Cell outer membrane</location>
    </subcellularLocation>
</comment>
<dbReference type="EMBL" id="JYON01000001">
    <property type="protein sequence ID" value="KJH73632.1"/>
    <property type="molecule type" value="Genomic_DNA"/>
</dbReference>
<evidence type="ECO:0000256" key="9">
    <source>
        <dbReference type="SAM" id="MobiDB-lite"/>
    </source>
</evidence>
<feature type="compositionally biased region" description="Pro residues" evidence="9">
    <location>
        <begin position="122"/>
        <end position="137"/>
    </location>
</feature>
<dbReference type="GO" id="GO:0015288">
    <property type="term" value="F:porin activity"/>
    <property type="evidence" value="ECO:0007669"/>
    <property type="project" value="TreeGrafter"/>
</dbReference>
<evidence type="ECO:0000256" key="6">
    <source>
        <dbReference type="ARBA" id="ARBA00023136"/>
    </source>
</evidence>